<proteinExistence type="inferred from homology"/>
<dbReference type="GO" id="GO:0016987">
    <property type="term" value="F:sigma factor activity"/>
    <property type="evidence" value="ECO:0007669"/>
    <property type="project" value="UniProtKB-KW"/>
</dbReference>
<evidence type="ECO:0000313" key="7">
    <source>
        <dbReference type="EMBL" id="MBD1269389.1"/>
    </source>
</evidence>
<keyword evidence="3" id="KW-0731">Sigma factor</keyword>
<dbReference type="Proteomes" id="UP000587211">
    <property type="component" value="Unassembled WGS sequence"/>
</dbReference>
<keyword evidence="9" id="KW-1185">Reference proteome</keyword>
<dbReference type="EMBL" id="JACWMT010000001">
    <property type="protein sequence ID" value="MBD1269389.1"/>
    <property type="molecule type" value="Genomic_DNA"/>
</dbReference>
<dbReference type="GO" id="GO:0006352">
    <property type="term" value="P:DNA-templated transcription initiation"/>
    <property type="evidence" value="ECO:0007669"/>
    <property type="project" value="InterPro"/>
</dbReference>
<comment type="similarity">
    <text evidence="1">Belongs to the sigma-70 factor family. ECF subfamily.</text>
</comment>
<evidence type="ECO:0000259" key="6">
    <source>
        <dbReference type="Pfam" id="PF08281"/>
    </source>
</evidence>
<reference evidence="8 9" key="1">
    <citation type="submission" date="2020-07" db="EMBL/GenBank/DDBJ databases">
        <title>Sequencing the genomes of 1000 actinobacteria strains.</title>
        <authorList>
            <person name="Klenk H.-P."/>
        </authorList>
    </citation>
    <scope>NUCLEOTIDE SEQUENCE [LARGE SCALE GENOMIC DNA]</scope>
    <source>
        <strain evidence="8 9">DSM 19087</strain>
    </source>
</reference>
<dbReference type="CDD" id="cd06171">
    <property type="entry name" value="Sigma70_r4"/>
    <property type="match status" value="1"/>
</dbReference>
<evidence type="ECO:0000259" key="5">
    <source>
        <dbReference type="Pfam" id="PF04542"/>
    </source>
</evidence>
<dbReference type="InterPro" id="IPR014284">
    <property type="entry name" value="RNA_pol_sigma-70_dom"/>
</dbReference>
<organism evidence="7 10">
    <name type="scientific">Aeromicrobium tamlense</name>
    <dbReference type="NCBI Taxonomy" id="375541"/>
    <lineage>
        <taxon>Bacteria</taxon>
        <taxon>Bacillati</taxon>
        <taxon>Actinomycetota</taxon>
        <taxon>Actinomycetes</taxon>
        <taxon>Propionibacteriales</taxon>
        <taxon>Nocardioidaceae</taxon>
        <taxon>Aeromicrobium</taxon>
    </lineage>
</organism>
<dbReference type="PANTHER" id="PTHR43133:SF66">
    <property type="entry name" value="ECF RNA POLYMERASE SIGMA FACTOR SIGK"/>
    <property type="match status" value="1"/>
</dbReference>
<dbReference type="EMBL" id="JACBZN010000001">
    <property type="protein sequence ID" value="NYI36703.1"/>
    <property type="molecule type" value="Genomic_DNA"/>
</dbReference>
<keyword evidence="4" id="KW-0804">Transcription</keyword>
<evidence type="ECO:0000256" key="1">
    <source>
        <dbReference type="ARBA" id="ARBA00010641"/>
    </source>
</evidence>
<dbReference type="InterPro" id="IPR013324">
    <property type="entry name" value="RNA_pol_sigma_r3/r4-like"/>
</dbReference>
<dbReference type="AlphaFoldDB" id="A0A8I0FXW6"/>
<dbReference type="SUPFAM" id="SSF88946">
    <property type="entry name" value="Sigma2 domain of RNA polymerase sigma factors"/>
    <property type="match status" value="1"/>
</dbReference>
<evidence type="ECO:0000256" key="2">
    <source>
        <dbReference type="ARBA" id="ARBA00023015"/>
    </source>
</evidence>
<comment type="caution">
    <text evidence="7">The sequence shown here is derived from an EMBL/GenBank/DDBJ whole genome shotgun (WGS) entry which is preliminary data.</text>
</comment>
<dbReference type="Proteomes" id="UP000659061">
    <property type="component" value="Unassembled WGS sequence"/>
</dbReference>
<dbReference type="SUPFAM" id="SSF88659">
    <property type="entry name" value="Sigma3 and sigma4 domains of RNA polymerase sigma factors"/>
    <property type="match status" value="1"/>
</dbReference>
<dbReference type="InterPro" id="IPR013249">
    <property type="entry name" value="RNA_pol_sigma70_r4_t2"/>
</dbReference>
<feature type="domain" description="RNA polymerase sigma-70 region 2" evidence="5">
    <location>
        <begin position="21"/>
        <end position="91"/>
    </location>
</feature>
<evidence type="ECO:0000313" key="8">
    <source>
        <dbReference type="EMBL" id="NYI36703.1"/>
    </source>
</evidence>
<evidence type="ECO:0000256" key="3">
    <source>
        <dbReference type="ARBA" id="ARBA00023082"/>
    </source>
</evidence>
<dbReference type="Gene3D" id="1.10.10.10">
    <property type="entry name" value="Winged helix-like DNA-binding domain superfamily/Winged helix DNA-binding domain"/>
    <property type="match status" value="1"/>
</dbReference>
<name>A0A8I0FXW6_9ACTN</name>
<evidence type="ECO:0000313" key="10">
    <source>
        <dbReference type="Proteomes" id="UP000659061"/>
    </source>
</evidence>
<dbReference type="NCBIfam" id="TIGR02937">
    <property type="entry name" value="sigma70-ECF"/>
    <property type="match status" value="1"/>
</dbReference>
<keyword evidence="2" id="KW-0805">Transcription regulation</keyword>
<dbReference type="Gene3D" id="1.10.1740.10">
    <property type="match status" value="1"/>
</dbReference>
<evidence type="ECO:0000256" key="4">
    <source>
        <dbReference type="ARBA" id="ARBA00023163"/>
    </source>
</evidence>
<dbReference type="PANTHER" id="PTHR43133">
    <property type="entry name" value="RNA POLYMERASE ECF-TYPE SIGMA FACTO"/>
    <property type="match status" value="1"/>
</dbReference>
<dbReference type="InterPro" id="IPR036388">
    <property type="entry name" value="WH-like_DNA-bd_sf"/>
</dbReference>
<feature type="domain" description="RNA polymerase sigma factor 70 region 4 type 2" evidence="6">
    <location>
        <begin position="117"/>
        <end position="169"/>
    </location>
</feature>
<evidence type="ECO:0000313" key="9">
    <source>
        <dbReference type="Proteomes" id="UP000587211"/>
    </source>
</evidence>
<gene>
    <name evidence="8" type="ORF">BJ975_000078</name>
    <name evidence="7" type="ORF">IDH50_04010</name>
</gene>
<dbReference type="RefSeq" id="WP_179422574.1">
    <property type="nucleotide sequence ID" value="NZ_BAAAMP010000002.1"/>
</dbReference>
<dbReference type="InterPro" id="IPR013325">
    <property type="entry name" value="RNA_pol_sigma_r2"/>
</dbReference>
<dbReference type="GO" id="GO:0003677">
    <property type="term" value="F:DNA binding"/>
    <property type="evidence" value="ECO:0007669"/>
    <property type="project" value="InterPro"/>
</dbReference>
<dbReference type="Pfam" id="PF04542">
    <property type="entry name" value="Sigma70_r2"/>
    <property type="match status" value="1"/>
</dbReference>
<reference evidence="7" key="2">
    <citation type="submission" date="2020-09" db="EMBL/GenBank/DDBJ databases">
        <title>Novel species in genus Aeromicrobium.</title>
        <authorList>
            <person name="Zhang G."/>
        </authorList>
    </citation>
    <scope>NUCLEOTIDE SEQUENCE</scope>
    <source>
        <strain evidence="7">SSW1-57</strain>
    </source>
</reference>
<dbReference type="Pfam" id="PF08281">
    <property type="entry name" value="Sigma70_r4_2"/>
    <property type="match status" value="1"/>
</dbReference>
<sequence>MTDDAVIKAAKCGEPDAWRELYRAHAGRLVTWLQTRPTGDTAASPEDVASEAWYVAATKVSQFEGTAADFGGWLFGIARRISANSRRTSQRRNTLPVETDELHEVVPDHGPEVEGQDWLRSMLASLPPRERAAVGLVDGMGMDLSTAADVLGVSAVSVRVARHRGLRKLAGRTPARSVDASPRG</sequence>
<accession>A0A8I0FXW6</accession>
<dbReference type="InterPro" id="IPR007627">
    <property type="entry name" value="RNA_pol_sigma70_r2"/>
</dbReference>
<dbReference type="InterPro" id="IPR039425">
    <property type="entry name" value="RNA_pol_sigma-70-like"/>
</dbReference>
<protein>
    <submittedName>
        <fullName evidence="8">RNA polymerase sigma-70 factor (ECF subfamily)</fullName>
    </submittedName>
    <submittedName>
        <fullName evidence="7">Sigma-70 family RNA polymerase sigma factor</fullName>
    </submittedName>
</protein>